<evidence type="ECO:0000313" key="8">
    <source>
        <dbReference type="Proteomes" id="UP000236654"/>
    </source>
</evidence>
<evidence type="ECO:0000256" key="4">
    <source>
        <dbReference type="ARBA" id="ARBA00022989"/>
    </source>
</evidence>
<gene>
    <name evidence="7" type="ORF">CW751_07155</name>
</gene>
<feature type="transmembrane region" description="Helical" evidence="6">
    <location>
        <begin position="115"/>
        <end position="133"/>
    </location>
</feature>
<feature type="transmembrane region" description="Helical" evidence="6">
    <location>
        <begin position="12"/>
        <end position="34"/>
    </location>
</feature>
<dbReference type="InterPro" id="IPR044878">
    <property type="entry name" value="UbiA_sf"/>
</dbReference>
<proteinExistence type="predicted"/>
<feature type="transmembrane region" description="Helical" evidence="6">
    <location>
        <begin position="296"/>
        <end position="314"/>
    </location>
</feature>
<keyword evidence="4 6" id="KW-1133">Transmembrane helix</keyword>
<dbReference type="Gene3D" id="1.10.357.140">
    <property type="entry name" value="UbiA prenyltransferase"/>
    <property type="match status" value="1"/>
</dbReference>
<sequence length="317" mass="36472">MIHFFKLIRPVNLLIIAATMYSIGGYLDVVYAPFHEDKLLVKTFDFFLLVISTVMIAAAGNIINDYFDVRADRINRPDKTIISKFIKRRWAIVFHWILNFIAFGIAIYLGLINDTFWYVFIHLLSINFLWFYSMQLKRTLVIGNVVIALLTALVPILVGIYYQDIFRTILLDQVFPFHLDAYTLFPIYLGFGLGVFAFVLNWVREIVKDMEDVKGDLVLKARTIPIVYGLSKARLVAIIFVIISMALSIPILLFWQNGFIDGVALLPLLFSAVSATISLVLLLQKVTPNRLRKINYSLKLTMVFGMFLPIYWLLLII</sequence>
<feature type="transmembrane region" description="Helical" evidence="6">
    <location>
        <begin position="182"/>
        <end position="203"/>
    </location>
</feature>
<dbReference type="PANTHER" id="PTHR42723:SF1">
    <property type="entry name" value="CHLOROPHYLL SYNTHASE, CHLOROPLASTIC"/>
    <property type="match status" value="1"/>
</dbReference>
<evidence type="ECO:0000256" key="5">
    <source>
        <dbReference type="ARBA" id="ARBA00023136"/>
    </source>
</evidence>
<dbReference type="InterPro" id="IPR050475">
    <property type="entry name" value="Prenyltransferase_related"/>
</dbReference>
<dbReference type="RefSeq" id="WP_101334320.1">
    <property type="nucleotide sequence ID" value="NZ_PJNI01000007.1"/>
</dbReference>
<comment type="caution">
    <text evidence="7">The sequence shown here is derived from an EMBL/GenBank/DDBJ whole genome shotgun (WGS) entry which is preliminary data.</text>
</comment>
<feature type="transmembrane region" description="Helical" evidence="6">
    <location>
        <begin position="90"/>
        <end position="109"/>
    </location>
</feature>
<keyword evidence="2" id="KW-1003">Cell membrane</keyword>
<feature type="transmembrane region" description="Helical" evidence="6">
    <location>
        <begin position="140"/>
        <end position="162"/>
    </location>
</feature>
<accession>A0A2I0R2Y0</accession>
<dbReference type="Pfam" id="PF01040">
    <property type="entry name" value="UbiA"/>
    <property type="match status" value="1"/>
</dbReference>
<comment type="subcellular location">
    <subcellularLocation>
        <location evidence="1">Membrane</location>
        <topology evidence="1">Multi-pass membrane protein</topology>
    </subcellularLocation>
</comment>
<dbReference type="AlphaFoldDB" id="A0A2I0R2Y0"/>
<name>A0A2I0R2Y0_9FLAO</name>
<dbReference type="PANTHER" id="PTHR42723">
    <property type="entry name" value="CHLOROPHYLL SYNTHASE"/>
    <property type="match status" value="1"/>
</dbReference>
<keyword evidence="5 6" id="KW-0472">Membrane</keyword>
<keyword evidence="3 6" id="KW-0812">Transmembrane</keyword>
<evidence type="ECO:0000313" key="7">
    <source>
        <dbReference type="EMBL" id="PKR80938.1"/>
    </source>
</evidence>
<feature type="transmembrane region" description="Helical" evidence="6">
    <location>
        <begin position="46"/>
        <end position="69"/>
    </location>
</feature>
<dbReference type="CDD" id="cd13961">
    <property type="entry name" value="PT_UbiA_DGGGPS"/>
    <property type="match status" value="1"/>
</dbReference>
<keyword evidence="8" id="KW-1185">Reference proteome</keyword>
<dbReference type="GO" id="GO:0016020">
    <property type="term" value="C:membrane"/>
    <property type="evidence" value="ECO:0007669"/>
    <property type="project" value="UniProtKB-SubCell"/>
</dbReference>
<evidence type="ECO:0008006" key="9">
    <source>
        <dbReference type="Google" id="ProtNLM"/>
    </source>
</evidence>
<evidence type="ECO:0000256" key="2">
    <source>
        <dbReference type="ARBA" id="ARBA00022475"/>
    </source>
</evidence>
<dbReference type="GO" id="GO:0016765">
    <property type="term" value="F:transferase activity, transferring alkyl or aryl (other than methyl) groups"/>
    <property type="evidence" value="ECO:0007669"/>
    <property type="project" value="InterPro"/>
</dbReference>
<evidence type="ECO:0000256" key="6">
    <source>
        <dbReference type="SAM" id="Phobius"/>
    </source>
</evidence>
<protein>
    <recommendedName>
        <fullName evidence="9">Ubiquinone biosynthesis protein UbiA</fullName>
    </recommendedName>
</protein>
<dbReference type="EMBL" id="PJNI01000007">
    <property type="protein sequence ID" value="PKR80938.1"/>
    <property type="molecule type" value="Genomic_DNA"/>
</dbReference>
<organism evidence="7 8">
    <name type="scientific">Brumimicrobium salinarum</name>
    <dbReference type="NCBI Taxonomy" id="2058658"/>
    <lineage>
        <taxon>Bacteria</taxon>
        <taxon>Pseudomonadati</taxon>
        <taxon>Bacteroidota</taxon>
        <taxon>Flavobacteriia</taxon>
        <taxon>Flavobacteriales</taxon>
        <taxon>Crocinitomicaceae</taxon>
        <taxon>Brumimicrobium</taxon>
    </lineage>
</organism>
<feature type="transmembrane region" description="Helical" evidence="6">
    <location>
        <begin position="262"/>
        <end position="284"/>
    </location>
</feature>
<reference evidence="7 8" key="1">
    <citation type="submission" date="2017-12" db="EMBL/GenBank/DDBJ databases">
        <title>The draft genome sequence of Brumimicrobium saltpan LHR20.</title>
        <authorList>
            <person name="Do Z.-J."/>
            <person name="Luo H.-R."/>
        </authorList>
    </citation>
    <scope>NUCLEOTIDE SEQUENCE [LARGE SCALE GENOMIC DNA]</scope>
    <source>
        <strain evidence="7 8">LHR20</strain>
    </source>
</reference>
<evidence type="ECO:0000256" key="3">
    <source>
        <dbReference type="ARBA" id="ARBA00022692"/>
    </source>
</evidence>
<evidence type="ECO:0000256" key="1">
    <source>
        <dbReference type="ARBA" id="ARBA00004141"/>
    </source>
</evidence>
<feature type="transmembrane region" description="Helical" evidence="6">
    <location>
        <begin position="235"/>
        <end position="256"/>
    </location>
</feature>
<dbReference type="InterPro" id="IPR000537">
    <property type="entry name" value="UbiA_prenyltransferase"/>
</dbReference>
<dbReference type="Proteomes" id="UP000236654">
    <property type="component" value="Unassembled WGS sequence"/>
</dbReference>
<dbReference type="OrthoDB" id="9811562at2"/>